<keyword evidence="2" id="KW-0539">Nucleus</keyword>
<proteinExistence type="predicted"/>
<name>A0AAW1MC27_POPJA</name>
<dbReference type="Proteomes" id="UP001458880">
    <property type="component" value="Unassembled WGS sequence"/>
</dbReference>
<feature type="region of interest" description="Disordered" evidence="3">
    <location>
        <begin position="1"/>
        <end position="100"/>
    </location>
</feature>
<dbReference type="PANTHER" id="PTHR24341:SF6">
    <property type="entry name" value="HOMEOBOX PROTEIN INVECTED"/>
    <property type="match status" value="1"/>
</dbReference>
<evidence type="ECO:0008006" key="6">
    <source>
        <dbReference type="Google" id="ProtNLM"/>
    </source>
</evidence>
<evidence type="ECO:0000313" key="5">
    <source>
        <dbReference type="Proteomes" id="UP001458880"/>
    </source>
</evidence>
<dbReference type="AlphaFoldDB" id="A0AAW1MC27"/>
<feature type="compositionally biased region" description="Polar residues" evidence="3">
    <location>
        <begin position="23"/>
        <end position="45"/>
    </location>
</feature>
<comment type="caution">
    <text evidence="4">The sequence shown here is derived from an EMBL/GenBank/DDBJ whole genome shotgun (WGS) entry which is preliminary data.</text>
</comment>
<evidence type="ECO:0000256" key="2">
    <source>
        <dbReference type="ARBA" id="ARBA00023242"/>
    </source>
</evidence>
<dbReference type="EMBL" id="JASPKY010000064">
    <property type="protein sequence ID" value="KAK9744002.1"/>
    <property type="molecule type" value="Genomic_DNA"/>
</dbReference>
<evidence type="ECO:0000256" key="3">
    <source>
        <dbReference type="SAM" id="MobiDB-lite"/>
    </source>
</evidence>
<gene>
    <name evidence="4" type="ORF">QE152_g8231</name>
</gene>
<comment type="subcellular location">
    <subcellularLocation>
        <location evidence="1">Nucleus</location>
    </subcellularLocation>
</comment>
<feature type="compositionally biased region" description="Polar residues" evidence="3">
    <location>
        <begin position="73"/>
        <end position="83"/>
    </location>
</feature>
<evidence type="ECO:0000313" key="4">
    <source>
        <dbReference type="EMBL" id="KAK9744002.1"/>
    </source>
</evidence>
<reference evidence="4 5" key="1">
    <citation type="journal article" date="2024" name="BMC Genomics">
        <title>De novo assembly and annotation of Popillia japonica's genome with initial clues to its potential as an invasive pest.</title>
        <authorList>
            <person name="Cucini C."/>
            <person name="Boschi S."/>
            <person name="Funari R."/>
            <person name="Cardaioli E."/>
            <person name="Iannotti N."/>
            <person name="Marturano G."/>
            <person name="Paoli F."/>
            <person name="Bruttini M."/>
            <person name="Carapelli A."/>
            <person name="Frati F."/>
            <person name="Nardi F."/>
        </authorList>
    </citation>
    <scope>NUCLEOTIDE SEQUENCE [LARGE SCALE GENOMIC DNA]</scope>
    <source>
        <strain evidence="4">DMR45628</strain>
    </source>
</reference>
<dbReference type="InterPro" id="IPR050720">
    <property type="entry name" value="Engrailed_Homeobox_TFs"/>
</dbReference>
<keyword evidence="5" id="KW-1185">Reference proteome</keyword>
<dbReference type="GO" id="GO:0030182">
    <property type="term" value="P:neuron differentiation"/>
    <property type="evidence" value="ECO:0007669"/>
    <property type="project" value="TreeGrafter"/>
</dbReference>
<accession>A0AAW1MC27</accession>
<protein>
    <recommendedName>
        <fullName evidence="6">Engrailed</fullName>
    </recommendedName>
</protein>
<sequence>MAFEDRSSPNTATSPANECLNLNAPNSPESTRTSPYTCTTILTNQQEDKKDFIIRSSSAVMGRYSPNTPYPRSPSTDSMVSCNPSESSSSPPPQRNQDEEPTIQTLKYSIRNILQPDFGKNALIKTKSSPKINFKPYETSEKFGQAPLGSLCQTVSQIGKTQETPTTQKIPEAKSLTTIETDTKTEEGKVPTLWPAWVYCTRYSDRPSSVKTFT</sequence>
<dbReference type="PANTHER" id="PTHR24341">
    <property type="entry name" value="HOMEOBOX PROTEIN ENGRAILED"/>
    <property type="match status" value="1"/>
</dbReference>
<organism evidence="4 5">
    <name type="scientific">Popillia japonica</name>
    <name type="common">Japanese beetle</name>
    <dbReference type="NCBI Taxonomy" id="7064"/>
    <lineage>
        <taxon>Eukaryota</taxon>
        <taxon>Metazoa</taxon>
        <taxon>Ecdysozoa</taxon>
        <taxon>Arthropoda</taxon>
        <taxon>Hexapoda</taxon>
        <taxon>Insecta</taxon>
        <taxon>Pterygota</taxon>
        <taxon>Neoptera</taxon>
        <taxon>Endopterygota</taxon>
        <taxon>Coleoptera</taxon>
        <taxon>Polyphaga</taxon>
        <taxon>Scarabaeiformia</taxon>
        <taxon>Scarabaeidae</taxon>
        <taxon>Rutelinae</taxon>
        <taxon>Popillia</taxon>
    </lineage>
</organism>
<dbReference type="GO" id="GO:0000978">
    <property type="term" value="F:RNA polymerase II cis-regulatory region sequence-specific DNA binding"/>
    <property type="evidence" value="ECO:0007669"/>
    <property type="project" value="TreeGrafter"/>
</dbReference>
<dbReference type="GO" id="GO:0005634">
    <property type="term" value="C:nucleus"/>
    <property type="evidence" value="ECO:0007669"/>
    <property type="project" value="UniProtKB-SubCell"/>
</dbReference>
<dbReference type="GO" id="GO:0000981">
    <property type="term" value="F:DNA-binding transcription factor activity, RNA polymerase II-specific"/>
    <property type="evidence" value="ECO:0007669"/>
    <property type="project" value="TreeGrafter"/>
</dbReference>
<evidence type="ECO:0000256" key="1">
    <source>
        <dbReference type="ARBA" id="ARBA00004123"/>
    </source>
</evidence>